<dbReference type="Pfam" id="PF02698">
    <property type="entry name" value="DUF218"/>
    <property type="match status" value="1"/>
</dbReference>
<feature type="domain" description="DUF218" evidence="2">
    <location>
        <begin position="62"/>
        <end position="179"/>
    </location>
</feature>
<feature type="chain" id="PRO_5038794858" description="DUF218 domain-containing protein" evidence="1">
    <location>
        <begin position="25"/>
        <end position="186"/>
    </location>
</feature>
<dbReference type="InterPro" id="IPR014729">
    <property type="entry name" value="Rossmann-like_a/b/a_fold"/>
</dbReference>
<name>A0A2Z3YQE8_9CORY</name>
<evidence type="ECO:0000313" key="3">
    <source>
        <dbReference type="EMBL" id="AWT27018.1"/>
    </source>
</evidence>
<dbReference type="Gene3D" id="3.40.50.620">
    <property type="entry name" value="HUPs"/>
    <property type="match status" value="1"/>
</dbReference>
<dbReference type="InterPro" id="IPR051599">
    <property type="entry name" value="Cell_Envelope_Assoc"/>
</dbReference>
<keyword evidence="1" id="KW-0732">Signal</keyword>
<proteinExistence type="predicted"/>
<accession>A0A2Z3YQE8</accession>
<gene>
    <name evidence="3" type="ORF">Csp1_22680</name>
</gene>
<feature type="signal peptide" evidence="1">
    <location>
        <begin position="1"/>
        <end position="24"/>
    </location>
</feature>
<dbReference type="Proteomes" id="UP000247696">
    <property type="component" value="Chromosome"/>
</dbReference>
<dbReference type="PANTHER" id="PTHR30336">
    <property type="entry name" value="INNER MEMBRANE PROTEIN, PROBABLE PERMEASE"/>
    <property type="match status" value="1"/>
</dbReference>
<dbReference type="CDD" id="cd06259">
    <property type="entry name" value="YdcF-like"/>
    <property type="match status" value="1"/>
</dbReference>
<evidence type="ECO:0000313" key="4">
    <source>
        <dbReference type="Proteomes" id="UP000247696"/>
    </source>
</evidence>
<sequence>MSRQAVAVTAAAVLAGMTAPAATATTEDRDWITAHRATVDADVYDPSRPLRVLARDPLVPLVVLGARLDEDCTPPQVLQDRLDAAAELAVARPDATVVVTGGTTRTGCVSEASAMAAVLRSSGVTNTVVTEEAATSTLGNVENTRQLILDRGGLAVVVTSDPHYVRALDNYRDAGVEAVAYVRGQG</sequence>
<organism evidence="3 4">
    <name type="scientific">Corynebacterium provencense</name>
    <dbReference type="NCBI Taxonomy" id="1737425"/>
    <lineage>
        <taxon>Bacteria</taxon>
        <taxon>Bacillati</taxon>
        <taxon>Actinomycetota</taxon>
        <taxon>Actinomycetes</taxon>
        <taxon>Mycobacteriales</taxon>
        <taxon>Corynebacteriaceae</taxon>
        <taxon>Corynebacterium</taxon>
    </lineage>
</organism>
<dbReference type="STRING" id="1737425.GCA_900049755_01588"/>
<dbReference type="GO" id="GO:0005886">
    <property type="term" value="C:plasma membrane"/>
    <property type="evidence" value="ECO:0007669"/>
    <property type="project" value="TreeGrafter"/>
</dbReference>
<dbReference type="PANTHER" id="PTHR30336:SF20">
    <property type="entry name" value="DUF218 DOMAIN-CONTAINING PROTEIN"/>
    <property type="match status" value="1"/>
</dbReference>
<evidence type="ECO:0000256" key="1">
    <source>
        <dbReference type="SAM" id="SignalP"/>
    </source>
</evidence>
<dbReference type="AlphaFoldDB" id="A0A2Z3YQE8"/>
<dbReference type="EMBL" id="CP024988">
    <property type="protein sequence ID" value="AWT27018.1"/>
    <property type="molecule type" value="Genomic_DNA"/>
</dbReference>
<reference evidence="4" key="1">
    <citation type="submission" date="2017-11" db="EMBL/GenBank/DDBJ databases">
        <title>Otitis media/interna in a cat caused by the recently described species Corynebacterium provencense.</title>
        <authorList>
            <person name="Kittl S."/>
            <person name="Brodard I."/>
            <person name="Rychener L."/>
            <person name="Jores J."/>
            <person name="Roosje P."/>
            <person name="Gobeli Brawand S."/>
        </authorList>
    </citation>
    <scope>NUCLEOTIDE SEQUENCE [LARGE SCALE GENOMIC DNA]</scope>
    <source>
        <strain evidence="4">17KM38</strain>
    </source>
</reference>
<dbReference type="RefSeq" id="WP_066586809.1">
    <property type="nucleotide sequence ID" value="NZ_CABKVS010000002.1"/>
</dbReference>
<keyword evidence="4" id="KW-1185">Reference proteome</keyword>
<evidence type="ECO:0000259" key="2">
    <source>
        <dbReference type="Pfam" id="PF02698"/>
    </source>
</evidence>
<dbReference type="InterPro" id="IPR003848">
    <property type="entry name" value="DUF218"/>
</dbReference>
<protein>
    <recommendedName>
        <fullName evidence="2">DUF218 domain-containing protein</fullName>
    </recommendedName>
</protein>
<dbReference type="KEGG" id="cpre:Csp1_22680"/>